<dbReference type="PANTHER" id="PTHR35369:SF2">
    <property type="entry name" value="BLR3025 PROTEIN"/>
    <property type="match status" value="1"/>
</dbReference>
<dbReference type="EMBL" id="RFLX01000003">
    <property type="protein sequence ID" value="RMI25911.1"/>
    <property type="molecule type" value="Genomic_DNA"/>
</dbReference>
<feature type="region of interest" description="Disordered" evidence="2">
    <location>
        <begin position="1"/>
        <end position="28"/>
    </location>
</feature>
<proteinExistence type="predicted"/>
<dbReference type="RefSeq" id="WP_122139927.1">
    <property type="nucleotide sequence ID" value="NZ_RFLX01000003.1"/>
</dbReference>
<dbReference type="PANTHER" id="PTHR35369">
    <property type="entry name" value="BLR3025 PROTEIN-RELATED"/>
    <property type="match status" value="1"/>
</dbReference>
<comment type="caution">
    <text evidence="4">The sequence shown here is derived from an EMBL/GenBank/DDBJ whole genome shotgun (WGS) entry which is preliminary data.</text>
</comment>
<evidence type="ECO:0000256" key="2">
    <source>
        <dbReference type="SAM" id="MobiDB-lite"/>
    </source>
</evidence>
<gene>
    <name evidence="4" type="ORF">EBE87_05805</name>
</gene>
<dbReference type="Proteomes" id="UP000274097">
    <property type="component" value="Unassembled WGS sequence"/>
</dbReference>
<evidence type="ECO:0000259" key="3">
    <source>
        <dbReference type="Pfam" id="PF00817"/>
    </source>
</evidence>
<accession>A0ABX9VM91</accession>
<keyword evidence="1" id="KW-0227">DNA damage</keyword>
<dbReference type="InterPro" id="IPR050356">
    <property type="entry name" value="SulA_CellDiv_inhibitor"/>
</dbReference>
<dbReference type="InterPro" id="IPR043502">
    <property type="entry name" value="DNA/RNA_pol_sf"/>
</dbReference>
<dbReference type="CDD" id="cd03468">
    <property type="entry name" value="PolY_like"/>
    <property type="match status" value="1"/>
</dbReference>
<organism evidence="4 5">
    <name type="scientific">Teichococcus wenyumeiae</name>
    <dbReference type="NCBI Taxonomy" id="2478470"/>
    <lineage>
        <taxon>Bacteria</taxon>
        <taxon>Pseudomonadati</taxon>
        <taxon>Pseudomonadota</taxon>
        <taxon>Alphaproteobacteria</taxon>
        <taxon>Acetobacterales</taxon>
        <taxon>Roseomonadaceae</taxon>
        <taxon>Roseomonas</taxon>
    </lineage>
</organism>
<evidence type="ECO:0000313" key="5">
    <source>
        <dbReference type="Proteomes" id="UP000274097"/>
    </source>
</evidence>
<dbReference type="Pfam" id="PF00817">
    <property type="entry name" value="IMS"/>
    <property type="match status" value="1"/>
</dbReference>
<evidence type="ECO:0000313" key="4">
    <source>
        <dbReference type="EMBL" id="RMI25911.1"/>
    </source>
</evidence>
<dbReference type="InterPro" id="IPR001126">
    <property type="entry name" value="UmuC"/>
</dbReference>
<protein>
    <submittedName>
        <fullName evidence="4">DNA polymerase Y family protein</fullName>
    </submittedName>
</protein>
<dbReference type="SUPFAM" id="SSF56672">
    <property type="entry name" value="DNA/RNA polymerases"/>
    <property type="match status" value="1"/>
</dbReference>
<feature type="domain" description="UmuC" evidence="3">
    <location>
        <begin position="54"/>
        <end position="172"/>
    </location>
</feature>
<reference evidence="4 5" key="1">
    <citation type="submission" date="2018-10" db="EMBL/GenBank/DDBJ databases">
        <title>Roseomonas sp. nov., isolated from feces of Tibetan antelopes in the Qinghai-Tibet plateau, China.</title>
        <authorList>
            <person name="Tian Z."/>
        </authorList>
    </citation>
    <scope>NUCLEOTIDE SEQUENCE [LARGE SCALE GENOMIC DNA]</scope>
    <source>
        <strain evidence="4 5">Z23</strain>
    </source>
</reference>
<name>A0ABX9VM91_9PROT</name>
<sequence length="521" mass="56424">MRRRVCRPPRLTAPAPEALPPPTLPPSGDTVGRRFLALHLPLLPVEATGRAEAPTLVWRAEGSARRVVAVEPRAAALGVAVGQSLADAQAIAPAVRPRPEDGGAEAARLEALGLWALRFTPLVALDPPDGLLLDITGVEPLFGGEVALRDRVLRGLARLGHAAQAAIAGGTLLASAIARCGGTVVPPGQDAVAVAGLPLPAMRLPVPVLVGLRRLGLERAGDVLRQPRAPLARRFGAPLVLLLDRMLGEAATPFRSLRPPPEFQVVREMMEPLITRGGIDAALSRMLPALCVQLGDAGRGVLRLVLRAHRGDGTVQEAMLGLGLPSRDPAHLHRLLESRLEALEPRFGFERLDLLAERTEPLAALQSGMVAGATPAADAAALAQLIDRLGQRLPVWRLAPRASHWPERAAMKVDPFASIDTPQGWAARPRPLRLLRQPEQIEVIAVLPDAPPRRIHWRGNWVNIRAAEGPERFEPEWWRDRPDRPVRDYYRVECADGTRLWVCRAGLPEASPRWFLHGVFA</sequence>
<evidence type="ECO:0000256" key="1">
    <source>
        <dbReference type="ARBA" id="ARBA00022763"/>
    </source>
</evidence>
<keyword evidence="5" id="KW-1185">Reference proteome</keyword>